<dbReference type="RefSeq" id="WP_072907368.1">
    <property type="nucleotide sequence ID" value="NZ_FQZT01000004.1"/>
</dbReference>
<evidence type="ECO:0000313" key="3">
    <source>
        <dbReference type="EMBL" id="SHJ06778.1"/>
    </source>
</evidence>
<evidence type="ECO:0000256" key="1">
    <source>
        <dbReference type="ARBA" id="ARBA00022500"/>
    </source>
</evidence>
<dbReference type="GO" id="GO:0006935">
    <property type="term" value="P:chemotaxis"/>
    <property type="evidence" value="ECO:0007669"/>
    <property type="project" value="UniProtKB-KW"/>
</dbReference>
<organism evidence="3 4">
    <name type="scientific">Malonomonas rubra DSM 5091</name>
    <dbReference type="NCBI Taxonomy" id="1122189"/>
    <lineage>
        <taxon>Bacteria</taxon>
        <taxon>Pseudomonadati</taxon>
        <taxon>Thermodesulfobacteriota</taxon>
        <taxon>Desulfuromonadia</taxon>
        <taxon>Desulfuromonadales</taxon>
        <taxon>Geopsychrobacteraceae</taxon>
        <taxon>Malonomonas</taxon>
    </lineage>
</organism>
<dbReference type="AlphaFoldDB" id="A0A1M6GA20"/>
<evidence type="ECO:0000313" key="4">
    <source>
        <dbReference type="Proteomes" id="UP000184171"/>
    </source>
</evidence>
<name>A0A1M6GA20_MALRU</name>
<dbReference type="STRING" id="1122189.SAMN02745165_01466"/>
<reference evidence="3 4" key="1">
    <citation type="submission" date="2016-11" db="EMBL/GenBank/DDBJ databases">
        <authorList>
            <person name="Jaros S."/>
            <person name="Januszkiewicz K."/>
            <person name="Wedrychowicz H."/>
        </authorList>
    </citation>
    <scope>NUCLEOTIDE SEQUENCE [LARGE SCALE GENOMIC DNA]</scope>
    <source>
        <strain evidence="3 4">DSM 5091</strain>
    </source>
</reference>
<dbReference type="InterPro" id="IPR028976">
    <property type="entry name" value="CheC-like_sf"/>
</dbReference>
<dbReference type="Proteomes" id="UP000184171">
    <property type="component" value="Unassembled WGS sequence"/>
</dbReference>
<dbReference type="SUPFAM" id="SSF103039">
    <property type="entry name" value="CheC-like"/>
    <property type="match status" value="1"/>
</dbReference>
<dbReference type="EMBL" id="FQZT01000004">
    <property type="protein sequence ID" value="SHJ06778.1"/>
    <property type="molecule type" value="Genomic_DNA"/>
</dbReference>
<gene>
    <name evidence="3" type="ORF">SAMN02745165_01466</name>
</gene>
<dbReference type="Gene3D" id="3.40.1550.10">
    <property type="entry name" value="CheC-like"/>
    <property type="match status" value="1"/>
</dbReference>
<feature type="domain" description="Chemotaxis phosphatase CheX-like" evidence="2">
    <location>
        <begin position="50"/>
        <end position="119"/>
    </location>
</feature>
<sequence length="158" mass="17528">MIEHNPLYQAMKDAVSQTFENMAFTEVIEHFDQDYQIPEDQLAWTSLVVKDPVPGEIFMAVNKDALKELAGSMFLLDEDEITADKMSDILHELLNTVAGLFMTKLLAENQAFQIGLPVTGEGPLPEFDGDSVSWKLITGDEQPVQLFITGAPLVALND</sequence>
<protein>
    <submittedName>
        <fullName evidence="3">Chemotaxis phosphatase CheX</fullName>
    </submittedName>
</protein>
<dbReference type="InterPro" id="IPR028051">
    <property type="entry name" value="CheX-like_dom"/>
</dbReference>
<proteinExistence type="predicted"/>
<accession>A0A1M6GA20</accession>
<dbReference type="Pfam" id="PF13690">
    <property type="entry name" value="CheX"/>
    <property type="match status" value="1"/>
</dbReference>
<keyword evidence="1" id="KW-0145">Chemotaxis</keyword>
<keyword evidence="4" id="KW-1185">Reference proteome</keyword>
<evidence type="ECO:0000259" key="2">
    <source>
        <dbReference type="Pfam" id="PF13690"/>
    </source>
</evidence>
<dbReference type="OrthoDB" id="5387601at2"/>